<name>A0A1L3F676_BRAJP</name>
<reference evidence="1 2" key="1">
    <citation type="submission" date="2016-11" db="EMBL/GenBank/DDBJ databases">
        <title>Complete Genome Sequence of Bradyrhizobium sp. strain J5, an isolated from soybean nodule in Hokkaido.</title>
        <authorList>
            <person name="Kanehara K."/>
        </authorList>
    </citation>
    <scope>NUCLEOTIDE SEQUENCE [LARGE SCALE GENOMIC DNA]</scope>
    <source>
        <strain evidence="1 2">J5</strain>
    </source>
</reference>
<evidence type="ECO:0000313" key="1">
    <source>
        <dbReference type="EMBL" id="APG08816.1"/>
    </source>
</evidence>
<gene>
    <name evidence="1" type="ORF">BKD09_10770</name>
</gene>
<evidence type="ECO:0000313" key="2">
    <source>
        <dbReference type="Proteomes" id="UP000181962"/>
    </source>
</evidence>
<dbReference type="Proteomes" id="UP000181962">
    <property type="component" value="Chromosome"/>
</dbReference>
<organism evidence="1 2">
    <name type="scientific">Bradyrhizobium japonicum</name>
    <dbReference type="NCBI Taxonomy" id="375"/>
    <lineage>
        <taxon>Bacteria</taxon>
        <taxon>Pseudomonadati</taxon>
        <taxon>Pseudomonadota</taxon>
        <taxon>Alphaproteobacteria</taxon>
        <taxon>Hyphomicrobiales</taxon>
        <taxon>Nitrobacteraceae</taxon>
        <taxon>Bradyrhizobium</taxon>
    </lineage>
</organism>
<accession>A0A1L3F676</accession>
<sequence>MKFFDLPSMYSLPGIQGKDCAEVFQGILTISARADENDKTATIESMICLIGNCTFAPLILVNTISDLGKRKYP</sequence>
<dbReference type="AlphaFoldDB" id="A0A1L3F676"/>
<protein>
    <submittedName>
        <fullName evidence="1">Uncharacterized protein</fullName>
    </submittedName>
</protein>
<dbReference type="EMBL" id="CP017637">
    <property type="protein sequence ID" value="APG08816.1"/>
    <property type="molecule type" value="Genomic_DNA"/>
</dbReference>
<proteinExistence type="predicted"/>